<keyword evidence="2" id="KW-0255">Endonuclease</keyword>
<gene>
    <name evidence="2" type="ORF">GHK86_20880</name>
</gene>
<dbReference type="PANTHER" id="PTHR30231">
    <property type="entry name" value="DNA POLYMERASE III SUBUNIT EPSILON"/>
    <property type="match status" value="1"/>
</dbReference>
<dbReference type="InterPro" id="IPR035901">
    <property type="entry name" value="GIY-YIG_endonuc_sf"/>
</dbReference>
<dbReference type="PROSITE" id="PS50164">
    <property type="entry name" value="GIY_YIG"/>
    <property type="match status" value="1"/>
</dbReference>
<keyword evidence="2" id="KW-0540">Nuclease</keyword>
<evidence type="ECO:0000259" key="1">
    <source>
        <dbReference type="PROSITE" id="PS50164"/>
    </source>
</evidence>
<dbReference type="InterPro" id="IPR000305">
    <property type="entry name" value="GIY-YIG_endonuc"/>
</dbReference>
<keyword evidence="3" id="KW-1185">Reference proteome</keyword>
<evidence type="ECO:0000313" key="3">
    <source>
        <dbReference type="Proteomes" id="UP000437736"/>
    </source>
</evidence>
<dbReference type="Gene3D" id="3.30.420.10">
    <property type="entry name" value="Ribonuclease H-like superfamily/Ribonuclease H"/>
    <property type="match status" value="1"/>
</dbReference>
<dbReference type="InterPro" id="IPR036397">
    <property type="entry name" value="RNaseH_sf"/>
</dbReference>
<accession>A0ABW9QZ72</accession>
<dbReference type="CDD" id="cd06127">
    <property type="entry name" value="DEDDh"/>
    <property type="match status" value="1"/>
</dbReference>
<dbReference type="InterPro" id="IPR047296">
    <property type="entry name" value="GIY-YIG_UvrC_Cho"/>
</dbReference>
<dbReference type="SUPFAM" id="SSF82771">
    <property type="entry name" value="GIY-YIG endonuclease"/>
    <property type="match status" value="1"/>
</dbReference>
<evidence type="ECO:0000313" key="2">
    <source>
        <dbReference type="EMBL" id="MST35174.1"/>
    </source>
</evidence>
<dbReference type="SMART" id="SM00479">
    <property type="entry name" value="EXOIII"/>
    <property type="match status" value="1"/>
</dbReference>
<dbReference type="Pfam" id="PF01541">
    <property type="entry name" value="GIY-YIG"/>
    <property type="match status" value="1"/>
</dbReference>
<feature type="non-terminal residue" evidence="2">
    <location>
        <position position="286"/>
    </location>
</feature>
<feature type="domain" description="GIY-YIG" evidence="1">
    <location>
        <begin position="215"/>
        <end position="286"/>
    </location>
</feature>
<dbReference type="InterPro" id="IPR006054">
    <property type="entry name" value="DnaQ"/>
</dbReference>
<dbReference type="GO" id="GO:0004519">
    <property type="term" value="F:endonuclease activity"/>
    <property type="evidence" value="ECO:0007669"/>
    <property type="project" value="UniProtKB-KW"/>
</dbReference>
<dbReference type="SUPFAM" id="SSF53098">
    <property type="entry name" value="Ribonuclease H-like"/>
    <property type="match status" value="1"/>
</dbReference>
<comment type="caution">
    <text evidence="2">The sequence shown here is derived from an EMBL/GenBank/DDBJ whole genome shotgun (WGS) entry which is preliminary data.</text>
</comment>
<dbReference type="Pfam" id="PF00929">
    <property type="entry name" value="RNase_T"/>
    <property type="match status" value="1"/>
</dbReference>
<keyword evidence="2" id="KW-0378">Hydrolase</keyword>
<dbReference type="NCBIfam" id="TIGR00573">
    <property type="entry name" value="dnaq"/>
    <property type="match status" value="1"/>
</dbReference>
<dbReference type="CDD" id="cd10434">
    <property type="entry name" value="GIY-YIG_UvrC_Cho"/>
    <property type="match status" value="1"/>
</dbReference>
<organism evidence="2 3">
    <name type="scientific">Acidiferrimicrobium australe</name>
    <dbReference type="NCBI Taxonomy" id="2664430"/>
    <lineage>
        <taxon>Bacteria</taxon>
        <taxon>Bacillati</taxon>
        <taxon>Actinomycetota</taxon>
        <taxon>Acidimicrobiia</taxon>
        <taxon>Acidimicrobiales</taxon>
        <taxon>Acidimicrobiaceae</taxon>
        <taxon>Acidiferrimicrobium</taxon>
    </lineage>
</organism>
<proteinExistence type="predicted"/>
<dbReference type="InterPro" id="IPR013520">
    <property type="entry name" value="Ribonucl_H"/>
</dbReference>
<sequence length="286" mass="30508">MQRSFDDLGRPLIDVTFVVLDLETTGGSPVADAITEVGAVKLRGGECLGTFGTLVNPGRGIPPAITYLTGITEAMVRPAPPIEEVLPALLEFVGDAVVVGHNVAFDIRFLDAALGRSGRSRLGAPVVDTCALARRLVREEVPDCKLGTLASRLRLDHRPSHRALDDALATADLLHALLERAAGLGVTGLDDLLALPTARGHAQLGKLGLTADLPRAPGVYLFRDGAGRVLYVGKATDLRRRVRSYFGAASSGDDRRKLGPLLRELASIDHVVCSHELEARVLEIRL</sequence>
<dbReference type="PANTHER" id="PTHR30231:SF41">
    <property type="entry name" value="DNA POLYMERASE III SUBUNIT EPSILON"/>
    <property type="match status" value="1"/>
</dbReference>
<dbReference type="Gene3D" id="3.40.1440.10">
    <property type="entry name" value="GIY-YIG endonuclease"/>
    <property type="match status" value="1"/>
</dbReference>
<protein>
    <submittedName>
        <fullName evidence="2">Endonuclease</fullName>
    </submittedName>
</protein>
<dbReference type="InterPro" id="IPR012337">
    <property type="entry name" value="RNaseH-like_sf"/>
</dbReference>
<dbReference type="Proteomes" id="UP000437736">
    <property type="component" value="Unassembled WGS sequence"/>
</dbReference>
<dbReference type="EMBL" id="WJHE01001488">
    <property type="protein sequence ID" value="MST35174.1"/>
    <property type="molecule type" value="Genomic_DNA"/>
</dbReference>
<name>A0ABW9QZ72_9ACTN</name>
<reference evidence="2 3" key="1">
    <citation type="submission" date="2019-11" db="EMBL/GenBank/DDBJ databases">
        <title>Acidiferrimicrobium australis gen. nov., sp. nov., an acidophilic and obligately heterotrophic, member of the Actinobacteria that catalyses dissimilatory oxido- reduction of iron isolated from metal-rich acidic water in Chile.</title>
        <authorList>
            <person name="Gonzalez D."/>
            <person name="Huber K."/>
            <person name="Hedrich S."/>
            <person name="Rojas-Villalobos C."/>
            <person name="Quatrini R."/>
            <person name="Dinamarca M.A."/>
            <person name="Schwarz A."/>
            <person name="Canales C."/>
            <person name="Nancucheo I."/>
        </authorList>
    </citation>
    <scope>NUCLEOTIDE SEQUENCE [LARGE SCALE GENOMIC DNA]</scope>
    <source>
        <strain evidence="2 3">USS-CCA1</strain>
    </source>
</reference>